<dbReference type="EMBL" id="JAIZAY010000001">
    <property type="protein sequence ID" value="KAJ8049565.1"/>
    <property type="molecule type" value="Genomic_DNA"/>
</dbReference>
<keyword evidence="1" id="KW-0863">Zinc-finger</keyword>
<keyword evidence="1" id="KW-0479">Metal-binding</keyword>
<name>A0A9Q1CRN5_HOLLE</name>
<protein>
    <recommendedName>
        <fullName evidence="2">C2H2-type domain-containing protein</fullName>
    </recommendedName>
</protein>
<gene>
    <name evidence="3" type="ORF">HOLleu_02352</name>
</gene>
<evidence type="ECO:0000313" key="4">
    <source>
        <dbReference type="Proteomes" id="UP001152320"/>
    </source>
</evidence>
<sequence>MRDMMCDRYENNWGAIRTHHRRHNRVQDVYNFRLNELDGERIGSLLLGVYNDQRVQFKLNMSFGFMLRHRVNGELRYFHASHNNHRLFERPYVIGTRQDIIDVAQRFKTSDIGELVTRERENSAWVLEYVTNVSIYVFKLGDFPLGDGVNCEEMPKALFARYHSSIGGKDGVSTFKGVSFQELGDVEKCFQCNIYVYELEPNASHDGNEGQTLSSQTVAKLLRRSPCRFQDSMYLNYYDGHFSYIKNMNFYAHTFSCSRCRRLFKHNRLLQRHIPRCNMHVKHRFPGGVFQLSSSVFDTLEAVGIVVHPRDRFYPYRITYDIETYLDKEDVIPSKSAKLNYIGQHKLLSISVCSNVPGYDRPQCFISKGDDPQLVDNFVIYMTEISQAAFEHMTEGGPISTALQSIKELVKDYGPMDDLRRVRIG</sequence>
<accession>A0A9Q1CRN5</accession>
<dbReference type="PANTHER" id="PTHR33206">
    <property type="entry name" value="PROTEIN CBG10425"/>
    <property type="match status" value="1"/>
</dbReference>
<keyword evidence="1" id="KW-0862">Zinc</keyword>
<evidence type="ECO:0000256" key="1">
    <source>
        <dbReference type="PROSITE-ProRule" id="PRU00042"/>
    </source>
</evidence>
<dbReference type="GO" id="GO:0008270">
    <property type="term" value="F:zinc ion binding"/>
    <property type="evidence" value="ECO:0007669"/>
    <property type="project" value="UniProtKB-KW"/>
</dbReference>
<dbReference type="OrthoDB" id="2160826at2759"/>
<proteinExistence type="predicted"/>
<evidence type="ECO:0000259" key="2">
    <source>
        <dbReference type="PROSITE" id="PS50157"/>
    </source>
</evidence>
<dbReference type="InterPro" id="IPR013087">
    <property type="entry name" value="Znf_C2H2_type"/>
</dbReference>
<comment type="caution">
    <text evidence="3">The sequence shown here is derived from an EMBL/GenBank/DDBJ whole genome shotgun (WGS) entry which is preliminary data.</text>
</comment>
<dbReference type="PROSITE" id="PS50157">
    <property type="entry name" value="ZINC_FINGER_C2H2_2"/>
    <property type="match status" value="1"/>
</dbReference>
<organism evidence="3 4">
    <name type="scientific">Holothuria leucospilota</name>
    <name type="common">Black long sea cucumber</name>
    <name type="synonym">Mertensiothuria leucospilota</name>
    <dbReference type="NCBI Taxonomy" id="206669"/>
    <lineage>
        <taxon>Eukaryota</taxon>
        <taxon>Metazoa</taxon>
        <taxon>Echinodermata</taxon>
        <taxon>Eleutherozoa</taxon>
        <taxon>Echinozoa</taxon>
        <taxon>Holothuroidea</taxon>
        <taxon>Aspidochirotacea</taxon>
        <taxon>Aspidochirotida</taxon>
        <taxon>Holothuriidae</taxon>
        <taxon>Holothuria</taxon>
    </lineage>
</organism>
<reference evidence="3" key="1">
    <citation type="submission" date="2021-10" db="EMBL/GenBank/DDBJ databases">
        <title>Tropical sea cucumber genome reveals ecological adaptation and Cuvierian tubules defense mechanism.</title>
        <authorList>
            <person name="Chen T."/>
        </authorList>
    </citation>
    <scope>NUCLEOTIDE SEQUENCE</scope>
    <source>
        <strain evidence="3">Nanhai2018</strain>
        <tissue evidence="3">Muscle</tissue>
    </source>
</reference>
<dbReference type="Proteomes" id="UP001152320">
    <property type="component" value="Chromosome 1"/>
</dbReference>
<keyword evidence="4" id="KW-1185">Reference proteome</keyword>
<feature type="domain" description="C2H2-type" evidence="2">
    <location>
        <begin position="255"/>
        <end position="285"/>
    </location>
</feature>
<evidence type="ECO:0000313" key="3">
    <source>
        <dbReference type="EMBL" id="KAJ8049565.1"/>
    </source>
</evidence>
<dbReference type="PANTHER" id="PTHR33206:SF1">
    <property type="entry name" value="DNA-DIRECTED DNA POLYMERASE"/>
    <property type="match status" value="1"/>
</dbReference>
<dbReference type="AlphaFoldDB" id="A0A9Q1CRN5"/>